<name>A0AAP2G4N9_9RHOB</name>
<dbReference type="Proteomes" id="UP001315686">
    <property type="component" value="Unassembled WGS sequence"/>
</dbReference>
<dbReference type="EMBL" id="JADQAZ010000002">
    <property type="protein sequence ID" value="MBT0958138.1"/>
    <property type="molecule type" value="Genomic_DNA"/>
</dbReference>
<evidence type="ECO:0000259" key="1">
    <source>
        <dbReference type="Pfam" id="PF09458"/>
    </source>
</evidence>
<dbReference type="SUPFAM" id="SSF141086">
    <property type="entry name" value="Agglutinin HPA-like"/>
    <property type="match status" value="1"/>
</dbReference>
<gene>
    <name evidence="2" type="ORF">IV417_12135</name>
</gene>
<accession>A0AAP2G4N9</accession>
<sequence>MKKLQNHLVGIDQGSVVLFSDFEDDGEMWAGQGPRQKRMAISFSEEFRSAPTVFVSLAMWDMDQKSNSRADIAAEGITEEDFELVFRTWGDTRVARVRANWMAIGELKHHDDWEID</sequence>
<dbReference type="GO" id="GO:0030246">
    <property type="term" value="F:carbohydrate binding"/>
    <property type="evidence" value="ECO:0007669"/>
    <property type="project" value="InterPro"/>
</dbReference>
<dbReference type="InterPro" id="IPR037221">
    <property type="entry name" value="H-type_lectin_dom_sf"/>
</dbReference>
<protein>
    <submittedName>
        <fullName evidence="2">H-type lectin domain-containing protein</fullName>
    </submittedName>
</protein>
<feature type="domain" description="H-type lectin" evidence="1">
    <location>
        <begin position="40"/>
        <end position="104"/>
    </location>
</feature>
<dbReference type="AlphaFoldDB" id="A0AAP2G4N9"/>
<dbReference type="Gene3D" id="2.60.40.2080">
    <property type="match status" value="1"/>
</dbReference>
<comment type="caution">
    <text evidence="2">The sequence shown here is derived from an EMBL/GenBank/DDBJ whole genome shotgun (WGS) entry which is preliminary data.</text>
</comment>
<keyword evidence="3" id="KW-1185">Reference proteome</keyword>
<proteinExistence type="predicted"/>
<organism evidence="2 3">
    <name type="scientific">Harenicola maris</name>
    <dbReference type="NCBI Taxonomy" id="2841044"/>
    <lineage>
        <taxon>Bacteria</taxon>
        <taxon>Pseudomonadati</taxon>
        <taxon>Pseudomonadota</taxon>
        <taxon>Alphaproteobacteria</taxon>
        <taxon>Rhodobacterales</taxon>
        <taxon>Paracoccaceae</taxon>
        <taxon>Harenicola</taxon>
    </lineage>
</organism>
<reference evidence="2 3" key="1">
    <citation type="journal article" date="2021" name="Arch. Microbiol.">
        <title>Harenicola maris gen. nov., sp. nov. isolated from the Sea of Japan shallow sediments.</title>
        <authorList>
            <person name="Romanenko L.A."/>
            <person name="Kurilenko V.V."/>
            <person name="Chernysheva N.Y."/>
            <person name="Tekutyeva L.A."/>
            <person name="Velansky P.V."/>
            <person name="Svetashev V.I."/>
            <person name="Isaeva M.P."/>
        </authorList>
    </citation>
    <scope>NUCLEOTIDE SEQUENCE [LARGE SCALE GENOMIC DNA]</scope>
    <source>
        <strain evidence="2 3">KMM 3653</strain>
    </source>
</reference>
<evidence type="ECO:0000313" key="3">
    <source>
        <dbReference type="Proteomes" id="UP001315686"/>
    </source>
</evidence>
<evidence type="ECO:0000313" key="2">
    <source>
        <dbReference type="EMBL" id="MBT0958138.1"/>
    </source>
</evidence>
<dbReference type="RefSeq" id="WP_327794353.1">
    <property type="nucleotide sequence ID" value="NZ_JADQAZ010000002.1"/>
</dbReference>
<dbReference type="Pfam" id="PF09458">
    <property type="entry name" value="H_lectin"/>
    <property type="match status" value="1"/>
</dbReference>
<dbReference type="GO" id="GO:0007155">
    <property type="term" value="P:cell adhesion"/>
    <property type="evidence" value="ECO:0007669"/>
    <property type="project" value="InterPro"/>
</dbReference>
<dbReference type="InterPro" id="IPR019019">
    <property type="entry name" value="H-type_lectin_domain"/>
</dbReference>